<organism evidence="13 14">
    <name type="scientific">Chrysochromulina tobinii</name>
    <dbReference type="NCBI Taxonomy" id="1460289"/>
    <lineage>
        <taxon>Eukaryota</taxon>
        <taxon>Haptista</taxon>
        <taxon>Haptophyta</taxon>
        <taxon>Prymnesiophyceae</taxon>
        <taxon>Prymnesiales</taxon>
        <taxon>Chrysochromulinaceae</taxon>
        <taxon>Chrysochromulina</taxon>
    </lineage>
</organism>
<dbReference type="OrthoDB" id="426438at2759"/>
<name>A0A0M0JGL3_9EUKA</name>
<dbReference type="PANTHER" id="PTHR14605:SF1">
    <property type="entry name" value="TRANSMEMBRANE PROTEIN 231"/>
    <property type="match status" value="1"/>
</dbReference>
<feature type="transmembrane region" description="Helical" evidence="12">
    <location>
        <begin position="277"/>
        <end position="303"/>
    </location>
</feature>
<keyword evidence="4" id="KW-1003">Cell membrane</keyword>
<evidence type="ECO:0000256" key="4">
    <source>
        <dbReference type="ARBA" id="ARBA00022475"/>
    </source>
</evidence>
<keyword evidence="7" id="KW-0969">Cilium</keyword>
<dbReference type="GO" id="GO:0060170">
    <property type="term" value="C:ciliary membrane"/>
    <property type="evidence" value="ECO:0007669"/>
    <property type="project" value="UniProtKB-SubCell"/>
</dbReference>
<dbReference type="InterPro" id="IPR019306">
    <property type="entry name" value="TMEM231"/>
</dbReference>
<comment type="subcellular location">
    <subcellularLocation>
        <location evidence="1">Cell projection</location>
        <location evidence="1">Cilium membrane</location>
        <topology evidence="1">Multi-pass membrane protein</topology>
    </subcellularLocation>
</comment>
<evidence type="ECO:0000256" key="6">
    <source>
        <dbReference type="ARBA" id="ARBA00022989"/>
    </source>
</evidence>
<evidence type="ECO:0000256" key="10">
    <source>
        <dbReference type="ARBA" id="ARBA00023273"/>
    </source>
</evidence>
<protein>
    <recommendedName>
        <fullName evidence="3">Transmembrane protein 231</fullName>
    </recommendedName>
</protein>
<evidence type="ECO:0000256" key="5">
    <source>
        <dbReference type="ARBA" id="ARBA00022692"/>
    </source>
</evidence>
<dbReference type="AlphaFoldDB" id="A0A0M0JGL3"/>
<evidence type="ECO:0000256" key="1">
    <source>
        <dbReference type="ARBA" id="ARBA00004272"/>
    </source>
</evidence>
<dbReference type="EMBL" id="JWZX01002934">
    <property type="protein sequence ID" value="KOO25751.1"/>
    <property type="molecule type" value="Genomic_DNA"/>
</dbReference>
<dbReference type="GO" id="GO:0035869">
    <property type="term" value="C:ciliary transition zone"/>
    <property type="evidence" value="ECO:0007669"/>
    <property type="project" value="TreeGrafter"/>
</dbReference>
<comment type="function">
    <text evidence="11">Transmembrane component of the tectonic-like complex, a complex localized at the transition zone of primary cilia and acting as a barrier that prevents diffusion of transmembrane proteins between the cilia and plasma membranes. Required for ciliogenesis and sonic hedgehog/SHH signaling.</text>
</comment>
<accession>A0A0M0JGL3</accession>
<keyword evidence="10" id="KW-0966">Cell projection</keyword>
<evidence type="ECO:0000313" key="14">
    <source>
        <dbReference type="Proteomes" id="UP000037460"/>
    </source>
</evidence>
<comment type="caution">
    <text evidence="13">The sequence shown here is derived from an EMBL/GenBank/DDBJ whole genome shotgun (WGS) entry which is preliminary data.</text>
</comment>
<evidence type="ECO:0000256" key="11">
    <source>
        <dbReference type="ARBA" id="ARBA00024803"/>
    </source>
</evidence>
<evidence type="ECO:0000256" key="9">
    <source>
        <dbReference type="ARBA" id="ARBA00023180"/>
    </source>
</evidence>
<keyword evidence="14" id="KW-1185">Reference proteome</keyword>
<evidence type="ECO:0000256" key="3">
    <source>
        <dbReference type="ARBA" id="ARBA00015087"/>
    </source>
</evidence>
<evidence type="ECO:0000313" key="13">
    <source>
        <dbReference type="EMBL" id="KOO25751.1"/>
    </source>
</evidence>
<keyword evidence="8 12" id="KW-0472">Membrane</keyword>
<keyword evidence="9" id="KW-0325">Glycoprotein</keyword>
<evidence type="ECO:0000256" key="2">
    <source>
        <dbReference type="ARBA" id="ARBA00009082"/>
    </source>
</evidence>
<reference evidence="14" key="1">
    <citation type="journal article" date="2015" name="PLoS Genet.">
        <title>Genome Sequence and Transcriptome Analyses of Chrysochromulina tobin: Metabolic Tools for Enhanced Algal Fitness in the Prominent Order Prymnesiales (Haptophyceae).</title>
        <authorList>
            <person name="Hovde B.T."/>
            <person name="Deodato C.R."/>
            <person name="Hunsperger H.M."/>
            <person name="Ryken S.A."/>
            <person name="Yost W."/>
            <person name="Jha R.K."/>
            <person name="Patterson J."/>
            <person name="Monnat R.J. Jr."/>
            <person name="Barlow S.B."/>
            <person name="Starkenburg S.R."/>
            <person name="Cattolico R.A."/>
        </authorList>
    </citation>
    <scope>NUCLEOTIDE SEQUENCE</scope>
    <source>
        <strain evidence="14">CCMP291</strain>
    </source>
</reference>
<dbReference type="PANTHER" id="PTHR14605">
    <property type="entry name" value="CHST5 PROTEIN"/>
    <property type="match status" value="1"/>
</dbReference>
<keyword evidence="6 12" id="KW-1133">Transmembrane helix</keyword>
<dbReference type="GO" id="GO:0032880">
    <property type="term" value="P:regulation of protein localization"/>
    <property type="evidence" value="ECO:0007669"/>
    <property type="project" value="TreeGrafter"/>
</dbReference>
<evidence type="ECO:0000256" key="8">
    <source>
        <dbReference type="ARBA" id="ARBA00023136"/>
    </source>
</evidence>
<comment type="similarity">
    <text evidence="2">Belongs to the TMEM231 family.</text>
</comment>
<evidence type="ECO:0000256" key="12">
    <source>
        <dbReference type="SAM" id="Phobius"/>
    </source>
</evidence>
<evidence type="ECO:0000256" key="7">
    <source>
        <dbReference type="ARBA" id="ARBA00023069"/>
    </source>
</evidence>
<gene>
    <name evidence="13" type="ORF">Ctob_006825</name>
</gene>
<feature type="transmembrane region" description="Helical" evidence="12">
    <location>
        <begin position="12"/>
        <end position="38"/>
    </location>
</feature>
<dbReference type="Pfam" id="PF10149">
    <property type="entry name" value="TM231"/>
    <property type="match status" value="1"/>
</dbReference>
<sequence length="314" mass="34318">MRLYSRPLSVEYHANLLSCSSLLSLVYVAACIILPYLVTYGLGGMWIREQPFRSQPRTIFRYEAVVEAYGVSSSTAIASWGWSTSSTLNDRLGMSLRPMLLSHWEEDDERDGKADRLQFVLRVPLDPDAGERLLSISVVLGVKVAFEGEFDLLLDSALLMTASSALPGRVWNQTADLVLVSKDSQRSRALGRRNACPSPVEPLQEPVLPSGAPATPASILGAYAACNDTAVLVPQPALWTPGVSDSFEATLTVRIPPLLLSRRPGVAETLKLAFVQYVALFIPIAVLLTCLHGALFTTGVLAARVHHPIKQHRW</sequence>
<proteinExistence type="inferred from homology"/>
<dbReference type="Proteomes" id="UP000037460">
    <property type="component" value="Unassembled WGS sequence"/>
</dbReference>
<keyword evidence="5 12" id="KW-0812">Transmembrane</keyword>
<dbReference type="GO" id="GO:0060271">
    <property type="term" value="P:cilium assembly"/>
    <property type="evidence" value="ECO:0007669"/>
    <property type="project" value="TreeGrafter"/>
</dbReference>